<reference evidence="2" key="1">
    <citation type="submission" date="2023-02" db="EMBL/GenBank/DDBJ databases">
        <title>Genome of toxic invasive species Heracleum sosnowskyi carries increased number of genes despite the absence of recent whole-genome duplications.</title>
        <authorList>
            <person name="Schelkunov M."/>
            <person name="Shtratnikova V."/>
            <person name="Makarenko M."/>
            <person name="Klepikova A."/>
            <person name="Omelchenko D."/>
            <person name="Novikova G."/>
            <person name="Obukhova E."/>
            <person name="Bogdanov V."/>
            <person name="Penin A."/>
            <person name="Logacheva M."/>
        </authorList>
    </citation>
    <scope>NUCLEOTIDE SEQUENCE</scope>
    <source>
        <strain evidence="2">Hsosn_3</strain>
        <tissue evidence="2">Leaf</tissue>
    </source>
</reference>
<dbReference type="GO" id="GO:0000911">
    <property type="term" value="P:cytokinesis by cell plate formation"/>
    <property type="evidence" value="ECO:0007669"/>
    <property type="project" value="InterPro"/>
</dbReference>
<keyword evidence="1" id="KW-1133">Transmembrane helix</keyword>
<evidence type="ECO:0000256" key="1">
    <source>
        <dbReference type="SAM" id="Phobius"/>
    </source>
</evidence>
<sequence length="193" mass="21722">MAKTEEVVLKRCWLARYWGLALKYGICVDIAVSKHEHWSSFAPLPFEVIISAGQKAKEESWDGGNDSERSNHVRDFNDLSGEGNIESMFSIEMGLRELASLKVRKRMTLKIEIKKKVAASEDASEQIANDKSHGREWLKGRHGKTASLASVLAPVVAWIGGSLIIMELGFKTLVIFCRMFYFVLCLLFLGVVW</sequence>
<dbReference type="AlphaFoldDB" id="A0AAD8MJS0"/>
<evidence type="ECO:0000313" key="3">
    <source>
        <dbReference type="Proteomes" id="UP001237642"/>
    </source>
</evidence>
<dbReference type="PANTHER" id="PTHR31762">
    <property type="entry name" value="FAS-BINDING FACTOR-LIKE PROTEIN"/>
    <property type="match status" value="1"/>
</dbReference>
<protein>
    <submittedName>
        <fullName evidence="2">Uncharacterized protein</fullName>
    </submittedName>
</protein>
<keyword evidence="3" id="KW-1185">Reference proteome</keyword>
<dbReference type="PANTHER" id="PTHR31762:SF4">
    <property type="entry name" value="COILED-COIL DOMAIN-CONTAINING PROTEIN SCD2"/>
    <property type="match status" value="1"/>
</dbReference>
<keyword evidence="1" id="KW-0472">Membrane</keyword>
<gene>
    <name evidence="2" type="ORF">POM88_025419</name>
</gene>
<keyword evidence="1" id="KW-0812">Transmembrane</keyword>
<evidence type="ECO:0000313" key="2">
    <source>
        <dbReference type="EMBL" id="KAK1378675.1"/>
    </source>
</evidence>
<dbReference type="EMBL" id="JAUIZM010000006">
    <property type="protein sequence ID" value="KAK1378675.1"/>
    <property type="molecule type" value="Genomic_DNA"/>
</dbReference>
<dbReference type="Proteomes" id="UP001237642">
    <property type="component" value="Unassembled WGS sequence"/>
</dbReference>
<comment type="caution">
    <text evidence="2">The sequence shown here is derived from an EMBL/GenBank/DDBJ whole genome shotgun (WGS) entry which is preliminary data.</text>
</comment>
<dbReference type="InterPro" id="IPR040321">
    <property type="entry name" value="SCD2-like"/>
</dbReference>
<proteinExistence type="predicted"/>
<reference evidence="2" key="2">
    <citation type="submission" date="2023-05" db="EMBL/GenBank/DDBJ databases">
        <authorList>
            <person name="Schelkunov M.I."/>
        </authorList>
    </citation>
    <scope>NUCLEOTIDE SEQUENCE</scope>
    <source>
        <strain evidence="2">Hsosn_3</strain>
        <tissue evidence="2">Leaf</tissue>
    </source>
</reference>
<feature type="transmembrane region" description="Helical" evidence="1">
    <location>
        <begin position="145"/>
        <end position="166"/>
    </location>
</feature>
<accession>A0AAD8MJS0</accession>
<feature type="transmembrane region" description="Helical" evidence="1">
    <location>
        <begin position="172"/>
        <end position="192"/>
    </location>
</feature>
<name>A0AAD8MJS0_9APIA</name>
<organism evidence="2 3">
    <name type="scientific">Heracleum sosnowskyi</name>
    <dbReference type="NCBI Taxonomy" id="360622"/>
    <lineage>
        <taxon>Eukaryota</taxon>
        <taxon>Viridiplantae</taxon>
        <taxon>Streptophyta</taxon>
        <taxon>Embryophyta</taxon>
        <taxon>Tracheophyta</taxon>
        <taxon>Spermatophyta</taxon>
        <taxon>Magnoliopsida</taxon>
        <taxon>eudicotyledons</taxon>
        <taxon>Gunneridae</taxon>
        <taxon>Pentapetalae</taxon>
        <taxon>asterids</taxon>
        <taxon>campanulids</taxon>
        <taxon>Apiales</taxon>
        <taxon>Apiaceae</taxon>
        <taxon>Apioideae</taxon>
        <taxon>apioid superclade</taxon>
        <taxon>Tordylieae</taxon>
        <taxon>Tordyliinae</taxon>
        <taxon>Heracleum</taxon>
    </lineage>
</organism>